<evidence type="ECO:0000313" key="1">
    <source>
        <dbReference type="EMBL" id="ABZ98326.1"/>
    </source>
</evidence>
<reference evidence="1 2" key="1">
    <citation type="journal article" date="2008" name="PLoS ONE">
        <title>Genome sequence of the saprophyte Leptospira biflexa provides insights into the evolution of Leptospira and the pathogenesis of leptospirosis.</title>
        <authorList>
            <person name="Picardeau M."/>
            <person name="Bulach D.M."/>
            <person name="Bouchier C."/>
            <person name="Zuerner R.L."/>
            <person name="Zidane N."/>
            <person name="Wilson P.J."/>
            <person name="Creno S."/>
            <person name="Kuczek E.S."/>
            <person name="Bommezzadri S."/>
            <person name="Davis J.C."/>
            <person name="McGrath A."/>
            <person name="Johnson M.J."/>
            <person name="Boursaux-Eude C."/>
            <person name="Seemann T."/>
            <person name="Rouy Z."/>
            <person name="Coppel R.L."/>
            <person name="Rood J.I."/>
            <person name="Lajus A."/>
            <person name="Davies J.K."/>
            <person name="Medigue C."/>
            <person name="Adler B."/>
        </authorList>
    </citation>
    <scope>NUCLEOTIDE SEQUENCE [LARGE SCALE GENOMIC DNA]</scope>
    <source>
        <strain evidence="2">Patoc 1 / ATCC 23582 / Paris</strain>
    </source>
</reference>
<dbReference type="BioCyc" id="LBIF456481:LEPBI_RS11005-MONOMER"/>
<sequence length="240" mass="28445">MKLKNVLFLSLAVYSVLNCGHYNQTRKITRKSFGNEKFIINTILDVKRIEKNKILIIADTTTLLRGHIQTRPPQPSLQRCFQLELEENEPREYYHYHIKTAYFSDECETTSIDTLDFFEVHKTGFYNYNENGKKEVISLKLDDDNYYQIFLEGREYKQNPFYIVHSRLHKQNKYSYILLYTAALPYDIIAGTLHSIGMPFLYTSYLFGSLSNQEQPLYKKKPLYFLLGTYRTLSYLDKID</sequence>
<accession>B0ST86</accession>
<dbReference type="EMBL" id="CP000786">
    <property type="protein sequence ID" value="ABZ98326.1"/>
    <property type="molecule type" value="Genomic_DNA"/>
</dbReference>
<proteinExistence type="predicted"/>
<organism evidence="1 2">
    <name type="scientific">Leptospira biflexa serovar Patoc (strain Patoc 1 / ATCC 23582 / Paris)</name>
    <dbReference type="NCBI Taxonomy" id="456481"/>
    <lineage>
        <taxon>Bacteria</taxon>
        <taxon>Pseudomonadati</taxon>
        <taxon>Spirochaetota</taxon>
        <taxon>Spirochaetia</taxon>
        <taxon>Leptospirales</taxon>
        <taxon>Leptospiraceae</taxon>
        <taxon>Leptospira</taxon>
    </lineage>
</organism>
<protein>
    <submittedName>
        <fullName evidence="1">Uncharacterized protein</fullName>
    </submittedName>
</protein>
<dbReference type="AlphaFoldDB" id="B0ST86"/>
<dbReference type="OrthoDB" id="332324at2"/>
<dbReference type="RefSeq" id="WP_012389194.1">
    <property type="nucleotide sequence ID" value="NC_010602.1"/>
</dbReference>
<dbReference type="KEGG" id="lbi:LEPBI_I2229"/>
<dbReference type="Proteomes" id="UP000001847">
    <property type="component" value="Chromosome I"/>
</dbReference>
<gene>
    <name evidence="1" type="ordered locus">LEPBI_I2229</name>
</gene>
<keyword evidence="2" id="KW-1185">Reference proteome</keyword>
<dbReference type="HOGENOM" id="CLU_1155283_0_0_12"/>
<evidence type="ECO:0000313" key="2">
    <source>
        <dbReference type="Proteomes" id="UP000001847"/>
    </source>
</evidence>
<name>B0ST86_LEPBP</name>